<sequence length="643" mass="70531">MEAENEYLEALEEGDDQRISLALRKLVREEEKAGLIQPTPRRNVHTQTPTSAKTHHLATAHYDETPFLDSVRLGSNLPGDTPLFNVRGAREWQDTPAGSLHHHHTVPSGMQTLPLDSHEEDGSSNLGPESSIPASDLQLSLDAFQARYTSEDNASFSQILDRANQKRKEKFAWAYEAERKAIAKRRKVIESGRQEADVGHKLAIMAAPESVKRKIEANERKLIEGAKKDGEGSSEIRQKEEAKEEGDAKETKEEREEREEREKEKERSLDLILVPGARKDDRKTNLGVWNFKARNSLMFAPDADISTSTLRSSSLPGHQDKKGSETGNLFTDEAIEAAKKEKPGINYKNTDFIEREVGPGSSGKGGAPDTPRSSKIDAAIQGYAASSSASSQAGASREPPSSTPKVAGFGFVSPLPTPRPGDLGEERMKQLMTWGTIQGTPRIIRSVGDAVDFQPEESPGGSGRAFDLPPRTRREQIAHRLSSSATKSLREKAMSSPRTPSTPYGTAKYSGLALRSSLDDSGSIGRLIGEGGSRPRRDASMLSPAARSLLDRTSKAHSSSFLTPTRTPHASSPSVERGNSSKSRSSLGSALFGSASRDRERMKELERERITQERLRKQRWTPSPSPVARRGMTDAAEDRRGKD</sequence>
<keyword evidence="2" id="KW-1185">Reference proteome</keyword>
<evidence type="ECO:0000313" key="2">
    <source>
        <dbReference type="Proteomes" id="UP000245626"/>
    </source>
</evidence>
<organism evidence="1 2">
    <name type="scientific">Violaceomyces palustris</name>
    <dbReference type="NCBI Taxonomy" id="1673888"/>
    <lineage>
        <taxon>Eukaryota</taxon>
        <taxon>Fungi</taxon>
        <taxon>Dikarya</taxon>
        <taxon>Basidiomycota</taxon>
        <taxon>Ustilaginomycotina</taxon>
        <taxon>Ustilaginomycetes</taxon>
        <taxon>Violaceomycetales</taxon>
        <taxon>Violaceomycetaceae</taxon>
        <taxon>Violaceomyces</taxon>
    </lineage>
</organism>
<proteinExistence type="predicted"/>
<accession>A0ACD0NZJ9</accession>
<dbReference type="EMBL" id="KZ819861">
    <property type="protein sequence ID" value="PWN51207.1"/>
    <property type="molecule type" value="Genomic_DNA"/>
</dbReference>
<dbReference type="Proteomes" id="UP000245626">
    <property type="component" value="Unassembled WGS sequence"/>
</dbReference>
<protein>
    <submittedName>
        <fullName evidence="1">Uncharacterized protein</fullName>
    </submittedName>
</protein>
<reference evidence="1 2" key="1">
    <citation type="journal article" date="2018" name="Mol. Biol. Evol.">
        <title>Broad Genomic Sampling Reveals a Smut Pathogenic Ancestry of the Fungal Clade Ustilaginomycotina.</title>
        <authorList>
            <person name="Kijpornyongpan T."/>
            <person name="Mondo S.J."/>
            <person name="Barry K."/>
            <person name="Sandor L."/>
            <person name="Lee J."/>
            <person name="Lipzen A."/>
            <person name="Pangilinan J."/>
            <person name="LaButti K."/>
            <person name="Hainaut M."/>
            <person name="Henrissat B."/>
            <person name="Grigoriev I.V."/>
            <person name="Spatafora J.W."/>
            <person name="Aime M.C."/>
        </authorList>
    </citation>
    <scope>NUCLEOTIDE SEQUENCE [LARGE SCALE GENOMIC DNA]</scope>
    <source>
        <strain evidence="1 2">SA 807</strain>
    </source>
</reference>
<evidence type="ECO:0000313" key="1">
    <source>
        <dbReference type="EMBL" id="PWN51207.1"/>
    </source>
</evidence>
<name>A0ACD0NZJ9_9BASI</name>
<gene>
    <name evidence="1" type="ORF">IE53DRAFT_386423</name>
</gene>